<comment type="caution">
    <text evidence="4">The sequence shown here is derived from an EMBL/GenBank/DDBJ whole genome shotgun (WGS) entry which is preliminary data.</text>
</comment>
<keyword evidence="5" id="KW-1185">Reference proteome</keyword>
<evidence type="ECO:0000259" key="1">
    <source>
        <dbReference type="Pfam" id="PF14274"/>
    </source>
</evidence>
<gene>
    <name evidence="3" type="ORF">QVN81_04205</name>
    <name evidence="4" type="ORF">QVN84_04740</name>
</gene>
<accession>A0AAW7JG08</accession>
<dbReference type="Proteomes" id="UP001168478">
    <property type="component" value="Unassembled WGS sequence"/>
</dbReference>
<dbReference type="AlphaFoldDB" id="A0AAW7JG08"/>
<sequence length="366" mass="41782">MKHISILGASLLGLLMVATSCNDEWEDEQYAHYVAFSAPLDNNGVRVVNVPYTRCVYDAEGNVTGNKFPDEGDGGYGISEYDLPVVIAGSTTNPKDVTIHFDADPDTLYTMNVARFQNRTDLYYQDMTQYATYPKEMTIPAGKDVDLMNIKFDFRGIDMSKKWVLPIQILDNEDYGYQSHPRQYYAKALLRVYPFNDWSGLYSGTSQQITIEGDTNASVVENVRLYVVDENTVFVYAGLIDEDRKDRANYKINLEFVPNETDPSRGTVKFTCNNPQMKFKINKVKDSAGNDTEEDEITRYTIIEEMDATQNYLLHRYVIINNVNYTFTDYGMVPGYEMSYTVKGSLTGERKINTQEPDPQHAINWD</sequence>
<evidence type="ECO:0000259" key="2">
    <source>
        <dbReference type="Pfam" id="PF16343"/>
    </source>
</evidence>
<name>A0AAW7JG08_9BACT</name>
<evidence type="ECO:0000313" key="3">
    <source>
        <dbReference type="EMBL" id="MDN0022229.1"/>
    </source>
</evidence>
<evidence type="ECO:0000313" key="5">
    <source>
        <dbReference type="Proteomes" id="UP001167831"/>
    </source>
</evidence>
<evidence type="ECO:0000313" key="4">
    <source>
        <dbReference type="EMBL" id="MDN0024828.1"/>
    </source>
</evidence>
<protein>
    <submittedName>
        <fullName evidence="4">DUF4973 domain-containing protein</fullName>
    </submittedName>
</protein>
<reference evidence="4" key="1">
    <citation type="submission" date="2023-06" db="EMBL/GenBank/DDBJ databases">
        <authorList>
            <person name="Zeman M."/>
            <person name="Kubasova T."/>
            <person name="Jahodarova E."/>
            <person name="Nykrynova M."/>
            <person name="Rychlik I."/>
        </authorList>
    </citation>
    <scope>NUCLEOTIDE SEQUENCE</scope>
    <source>
        <strain evidence="4">ET15</strain>
        <strain evidence="3">ET37</strain>
    </source>
</reference>
<dbReference type="Proteomes" id="UP001167831">
    <property type="component" value="Unassembled WGS sequence"/>
</dbReference>
<dbReference type="EMBL" id="JAUEIE010000003">
    <property type="protein sequence ID" value="MDN0022229.1"/>
    <property type="molecule type" value="Genomic_DNA"/>
</dbReference>
<dbReference type="Gene3D" id="2.60.40.1740">
    <property type="entry name" value="hypothetical protein (bacova_03559)"/>
    <property type="match status" value="1"/>
</dbReference>
<reference evidence="4" key="2">
    <citation type="submission" date="2023-08" db="EMBL/GenBank/DDBJ databases">
        <title>Identification and characterization of horizontal gene transfer across gut microbiota members of farm animals based on homology search.</title>
        <authorList>
            <person name="Schwarzerova J."/>
            <person name="Nykrynova M."/>
            <person name="Jureckova K."/>
            <person name="Cejkova D."/>
            <person name="Rychlik I."/>
        </authorList>
    </citation>
    <scope>NUCLEOTIDE SEQUENCE</scope>
    <source>
        <strain evidence="4">ET15</strain>
        <strain evidence="3">ET37</strain>
    </source>
</reference>
<feature type="domain" description="DUF4973" evidence="2">
    <location>
        <begin position="25"/>
        <end position="172"/>
    </location>
</feature>
<dbReference type="Pfam" id="PF14274">
    <property type="entry name" value="BT_3044-like_C"/>
    <property type="match status" value="1"/>
</dbReference>
<organism evidence="4 6">
    <name type="scientific">Leyella lascolaii</name>
    <dbReference type="NCBI Taxonomy" id="1776379"/>
    <lineage>
        <taxon>Bacteria</taxon>
        <taxon>Pseudomonadati</taxon>
        <taxon>Bacteroidota</taxon>
        <taxon>Bacteroidia</taxon>
        <taxon>Bacteroidales</taxon>
        <taxon>Prevotellaceae</taxon>
        <taxon>Leyella</taxon>
    </lineage>
</organism>
<dbReference type="Gene3D" id="2.40.128.440">
    <property type="entry name" value="Uncharacterised protein PF14274, DUF4361"/>
    <property type="match status" value="1"/>
</dbReference>
<dbReference type="PROSITE" id="PS51257">
    <property type="entry name" value="PROKAR_LIPOPROTEIN"/>
    <property type="match status" value="1"/>
</dbReference>
<dbReference type="InterPro" id="IPR032509">
    <property type="entry name" value="DUF4973"/>
</dbReference>
<dbReference type="EMBL" id="JAUEIF010000003">
    <property type="protein sequence ID" value="MDN0024828.1"/>
    <property type="molecule type" value="Genomic_DNA"/>
</dbReference>
<evidence type="ECO:0000313" key="6">
    <source>
        <dbReference type="Proteomes" id="UP001168478"/>
    </source>
</evidence>
<proteinExistence type="predicted"/>
<feature type="domain" description="BT-3044-like C-terminal" evidence="1">
    <location>
        <begin position="187"/>
        <end position="347"/>
    </location>
</feature>
<dbReference type="InterPro" id="IPR025371">
    <property type="entry name" value="BT_3044-like_C"/>
</dbReference>
<dbReference type="RefSeq" id="WP_289824850.1">
    <property type="nucleotide sequence ID" value="NZ_JAUEIE010000003.1"/>
</dbReference>
<dbReference type="Pfam" id="PF16343">
    <property type="entry name" value="DUF4973"/>
    <property type="match status" value="1"/>
</dbReference>